<evidence type="ECO:0000256" key="7">
    <source>
        <dbReference type="ARBA" id="ARBA00023136"/>
    </source>
</evidence>
<dbReference type="InterPro" id="IPR000515">
    <property type="entry name" value="MetI-like"/>
</dbReference>
<dbReference type="GO" id="GO:0055085">
    <property type="term" value="P:transmembrane transport"/>
    <property type="evidence" value="ECO:0007669"/>
    <property type="project" value="InterPro"/>
</dbReference>
<feature type="transmembrane region" description="Helical" evidence="8">
    <location>
        <begin position="20"/>
        <end position="43"/>
    </location>
</feature>
<evidence type="ECO:0000259" key="9">
    <source>
        <dbReference type="PROSITE" id="PS50928"/>
    </source>
</evidence>
<comment type="subcellular location">
    <subcellularLocation>
        <location evidence="1 8">Cell membrane</location>
        <topology evidence="1 8">Multi-pass membrane protein</topology>
    </subcellularLocation>
</comment>
<name>A0A9X2DUJ8_9MICO</name>
<keyword evidence="11" id="KW-1185">Reference proteome</keyword>
<dbReference type="Gene3D" id="1.10.3720.10">
    <property type="entry name" value="MetI-like"/>
    <property type="match status" value="1"/>
</dbReference>
<protein>
    <submittedName>
        <fullName evidence="10">ABC transporter permease subunit</fullName>
    </submittedName>
</protein>
<reference evidence="10" key="1">
    <citation type="submission" date="2022-06" db="EMBL/GenBank/DDBJ databases">
        <title>Whole genome shotgun sequencing (WGS) of Rathayibacter sp. ZW T2_19, isolated from stored onions (Allium cepa).</title>
        <authorList>
            <person name="Stoll D.A."/>
            <person name="Huch M."/>
        </authorList>
    </citation>
    <scope>NUCLEOTIDE SEQUENCE</scope>
    <source>
        <strain evidence="10">ZW T2_19</strain>
    </source>
</reference>
<evidence type="ECO:0000313" key="11">
    <source>
        <dbReference type="Proteomes" id="UP001155240"/>
    </source>
</evidence>
<feature type="transmembrane region" description="Helical" evidence="8">
    <location>
        <begin position="198"/>
        <end position="220"/>
    </location>
</feature>
<evidence type="ECO:0000256" key="3">
    <source>
        <dbReference type="ARBA" id="ARBA00022448"/>
    </source>
</evidence>
<dbReference type="PROSITE" id="PS50928">
    <property type="entry name" value="ABC_TM1"/>
    <property type="match status" value="1"/>
</dbReference>
<keyword evidence="6 8" id="KW-1133">Transmembrane helix</keyword>
<organism evidence="10 11">
    <name type="scientific">Rathayibacter rubneri</name>
    <dbReference type="NCBI Taxonomy" id="2950106"/>
    <lineage>
        <taxon>Bacteria</taxon>
        <taxon>Bacillati</taxon>
        <taxon>Actinomycetota</taxon>
        <taxon>Actinomycetes</taxon>
        <taxon>Micrococcales</taxon>
        <taxon>Microbacteriaceae</taxon>
        <taxon>Rathayibacter</taxon>
    </lineage>
</organism>
<keyword evidence="4" id="KW-1003">Cell membrane</keyword>
<evidence type="ECO:0000313" key="10">
    <source>
        <dbReference type="EMBL" id="MCM6760987.1"/>
    </source>
</evidence>
<feature type="transmembrane region" description="Helical" evidence="8">
    <location>
        <begin position="149"/>
        <end position="177"/>
    </location>
</feature>
<dbReference type="Pfam" id="PF00528">
    <property type="entry name" value="BPD_transp_1"/>
    <property type="match status" value="1"/>
</dbReference>
<keyword evidence="5 8" id="KW-0812">Transmembrane</keyword>
<dbReference type="PANTHER" id="PTHR42929">
    <property type="entry name" value="INNER MEMBRANE ABC TRANSPORTER PERMEASE PROTEIN YDCU-RELATED-RELATED"/>
    <property type="match status" value="1"/>
</dbReference>
<keyword evidence="3 8" id="KW-0813">Transport</keyword>
<dbReference type="EMBL" id="JAMRYM010000002">
    <property type="protein sequence ID" value="MCM6760987.1"/>
    <property type="molecule type" value="Genomic_DNA"/>
</dbReference>
<gene>
    <name evidence="10" type="ORF">NB037_01025</name>
</gene>
<evidence type="ECO:0000256" key="4">
    <source>
        <dbReference type="ARBA" id="ARBA00022475"/>
    </source>
</evidence>
<comment type="caution">
    <text evidence="10">The sequence shown here is derived from an EMBL/GenBank/DDBJ whole genome shotgun (WGS) entry which is preliminary data.</text>
</comment>
<keyword evidence="7 8" id="KW-0472">Membrane</keyword>
<evidence type="ECO:0000256" key="8">
    <source>
        <dbReference type="RuleBase" id="RU363032"/>
    </source>
</evidence>
<feature type="transmembrane region" description="Helical" evidence="8">
    <location>
        <begin position="63"/>
        <end position="92"/>
    </location>
</feature>
<dbReference type="AlphaFoldDB" id="A0A9X2DUJ8"/>
<feature type="transmembrane region" description="Helical" evidence="8">
    <location>
        <begin position="259"/>
        <end position="281"/>
    </location>
</feature>
<proteinExistence type="inferred from homology"/>
<evidence type="ECO:0000256" key="2">
    <source>
        <dbReference type="ARBA" id="ARBA00007069"/>
    </source>
</evidence>
<dbReference type="PANTHER" id="PTHR42929:SF1">
    <property type="entry name" value="INNER MEMBRANE ABC TRANSPORTER PERMEASE PROTEIN YDCU-RELATED"/>
    <property type="match status" value="1"/>
</dbReference>
<dbReference type="GO" id="GO:0005886">
    <property type="term" value="C:plasma membrane"/>
    <property type="evidence" value="ECO:0007669"/>
    <property type="project" value="UniProtKB-SubCell"/>
</dbReference>
<dbReference type="SUPFAM" id="SSF161098">
    <property type="entry name" value="MetI-like"/>
    <property type="match status" value="1"/>
</dbReference>
<sequence length="290" mass="30078">MPGTRASRARRGVPEILGVAPFAVYVLLFLAVPTVLAVATGFVDGEGRLTAANLLALGDPVVLSAFGASLGLSAFTAIVGAVLGAIVCLALVGSDPRGPLRSVVDAAAGVLAQFGGVMLAFAFIATIGVQGLVTTLLAGIGVDLYADGVWLYQVVGLVLPYLYFQVPLMVLTFLPALEGLRPEWAEASAVLGGGRATYWWRVAVPVLAPSFLGSVLLLFANAFSSFATAAALISQGAQIVPLQIRAALVSETVLGRENVAGALALGMLVVMVVLMTGYSLLQRRARRWQR</sequence>
<evidence type="ECO:0000256" key="1">
    <source>
        <dbReference type="ARBA" id="ARBA00004651"/>
    </source>
</evidence>
<comment type="similarity">
    <text evidence="2">Belongs to the binding-protein-dependent transport system permease family. CysTW subfamily.</text>
</comment>
<dbReference type="Proteomes" id="UP001155240">
    <property type="component" value="Unassembled WGS sequence"/>
</dbReference>
<evidence type="ECO:0000256" key="6">
    <source>
        <dbReference type="ARBA" id="ARBA00022989"/>
    </source>
</evidence>
<accession>A0A9X2DUJ8</accession>
<evidence type="ECO:0000256" key="5">
    <source>
        <dbReference type="ARBA" id="ARBA00022692"/>
    </source>
</evidence>
<feature type="transmembrane region" description="Helical" evidence="8">
    <location>
        <begin position="104"/>
        <end position="129"/>
    </location>
</feature>
<feature type="domain" description="ABC transmembrane type-1" evidence="9">
    <location>
        <begin position="66"/>
        <end position="280"/>
    </location>
</feature>
<dbReference type="InterPro" id="IPR035906">
    <property type="entry name" value="MetI-like_sf"/>
</dbReference>